<dbReference type="Gene3D" id="1.25.40.10">
    <property type="entry name" value="Tetratricopeptide repeat domain"/>
    <property type="match status" value="1"/>
</dbReference>
<evidence type="ECO:0000256" key="2">
    <source>
        <dbReference type="ARBA" id="ARBA00023043"/>
    </source>
</evidence>
<evidence type="ECO:0000313" key="3">
    <source>
        <dbReference type="EMBL" id="KAH0552823.1"/>
    </source>
</evidence>
<dbReference type="PANTHER" id="PTHR24198:SF165">
    <property type="entry name" value="ANKYRIN REPEAT-CONTAINING PROTEIN-RELATED"/>
    <property type="match status" value="1"/>
</dbReference>
<organism evidence="3 4">
    <name type="scientific">Trichoglossum hirsutum</name>
    <dbReference type="NCBI Taxonomy" id="265104"/>
    <lineage>
        <taxon>Eukaryota</taxon>
        <taxon>Fungi</taxon>
        <taxon>Dikarya</taxon>
        <taxon>Ascomycota</taxon>
        <taxon>Pezizomycotina</taxon>
        <taxon>Geoglossomycetes</taxon>
        <taxon>Geoglossales</taxon>
        <taxon>Geoglossaceae</taxon>
        <taxon>Trichoglossum</taxon>
    </lineage>
</organism>
<accession>A0A9P8I769</accession>
<gene>
    <name evidence="3" type="ORF">GP486_006974</name>
</gene>
<proteinExistence type="predicted"/>
<dbReference type="InterPro" id="IPR006597">
    <property type="entry name" value="Sel1-like"/>
</dbReference>
<dbReference type="Gene3D" id="1.25.40.20">
    <property type="entry name" value="Ankyrin repeat-containing domain"/>
    <property type="match status" value="2"/>
</dbReference>
<dbReference type="SUPFAM" id="SSF48403">
    <property type="entry name" value="Ankyrin repeat"/>
    <property type="match status" value="1"/>
</dbReference>
<sequence length="635" mass="70221">MGFRVYAEELAGQDERDSAAAYQLAICYAIGFGVPFEPHECLKWLNIAAKGGSHRAQQALPLVAEALDTQIEDYVNVSAAEATEETIAGLGEEKELTRDLHEAKLTDDEGWISFGGKDTDNNSSYLMAAESCRYDILESLLSKDVKPRTSEDGVTALHFLSSWDVNKAEELGRSLIRAGVDINAKAKRGASIGGTPLMWSVHGDHLEHSAILIRLGADPMAEVDGIDALSLAAQLHLTPHLRLLLGNIRPVHVHGHMGRLLRTAASGGSRFARIMRHKRKWKTSPMETFRFLRSWNSLFPEDEDFTDLLIPALHHSLNSGYGRMNTDIQTAFIDEAQIERSRLTELLRESVVSFNREMFDQLLCRGVPIEGTFEGGKTLLHLCAKIPDFITAATAFAPRLLALGANIEARDSAGHTPFVDAVLERKWDLADLLLARGANPLSINNEGYNALGLSIKAINCGSIKYLLKYCEAHSAFREKSFLINPPKKISALQEAALLSLPRSHGMKMEVMGVFLLMLANFGEKEHVDFRSSGILLENASALDIAASRGNLHPVKNLTKMGAAHAAASGKRAVELARAGLASAESEYLRRKNYERCIFVIENWDRDQERTKSLADDWTNMRTIDESHVRTSWELV</sequence>
<dbReference type="InterPro" id="IPR011990">
    <property type="entry name" value="TPR-like_helical_dom_sf"/>
</dbReference>
<feature type="non-terminal residue" evidence="3">
    <location>
        <position position="635"/>
    </location>
</feature>
<dbReference type="Proteomes" id="UP000750711">
    <property type="component" value="Unassembled WGS sequence"/>
</dbReference>
<keyword evidence="2" id="KW-0040">ANK repeat</keyword>
<dbReference type="EMBL" id="JAGHQM010001761">
    <property type="protein sequence ID" value="KAH0552823.1"/>
    <property type="molecule type" value="Genomic_DNA"/>
</dbReference>
<dbReference type="AlphaFoldDB" id="A0A9P8I769"/>
<evidence type="ECO:0000256" key="1">
    <source>
        <dbReference type="ARBA" id="ARBA00022737"/>
    </source>
</evidence>
<dbReference type="InterPro" id="IPR036770">
    <property type="entry name" value="Ankyrin_rpt-contain_sf"/>
</dbReference>
<dbReference type="InterPro" id="IPR002110">
    <property type="entry name" value="Ankyrin_rpt"/>
</dbReference>
<reference evidence="3" key="1">
    <citation type="submission" date="2021-03" db="EMBL/GenBank/DDBJ databases">
        <title>Comparative genomics and phylogenomic investigation of the class Geoglossomycetes provide insights into ecological specialization and systematics.</title>
        <authorList>
            <person name="Melie T."/>
            <person name="Pirro S."/>
            <person name="Miller A.N."/>
            <person name="Quandt A."/>
        </authorList>
    </citation>
    <scope>NUCLEOTIDE SEQUENCE</scope>
    <source>
        <strain evidence="3">CAQ_001_2017</strain>
    </source>
</reference>
<keyword evidence="4" id="KW-1185">Reference proteome</keyword>
<dbReference type="SMART" id="SM00248">
    <property type="entry name" value="ANK"/>
    <property type="match status" value="7"/>
</dbReference>
<dbReference type="PANTHER" id="PTHR24198">
    <property type="entry name" value="ANKYRIN REPEAT AND PROTEIN KINASE DOMAIN-CONTAINING PROTEIN"/>
    <property type="match status" value="1"/>
</dbReference>
<evidence type="ECO:0008006" key="5">
    <source>
        <dbReference type="Google" id="ProtNLM"/>
    </source>
</evidence>
<evidence type="ECO:0000313" key="4">
    <source>
        <dbReference type="Proteomes" id="UP000750711"/>
    </source>
</evidence>
<protein>
    <recommendedName>
        <fullName evidence="5">Ankyrin repeat protein</fullName>
    </recommendedName>
</protein>
<comment type="caution">
    <text evidence="3">The sequence shown here is derived from an EMBL/GenBank/DDBJ whole genome shotgun (WGS) entry which is preliminary data.</text>
</comment>
<dbReference type="SMART" id="SM00671">
    <property type="entry name" value="SEL1"/>
    <property type="match status" value="1"/>
</dbReference>
<keyword evidence="1" id="KW-0677">Repeat</keyword>
<dbReference type="SUPFAM" id="SSF81901">
    <property type="entry name" value="HCP-like"/>
    <property type="match status" value="1"/>
</dbReference>
<name>A0A9P8I769_9PEZI</name>